<dbReference type="KEGG" id="aei:AOY20_12335"/>
<comment type="similarity">
    <text evidence="2 10">Belongs to the acyl-CoA dehydrogenase family.</text>
</comment>
<evidence type="ECO:0000256" key="10">
    <source>
        <dbReference type="RuleBase" id="RU362125"/>
    </source>
</evidence>
<dbReference type="GO" id="GO:0016627">
    <property type="term" value="F:oxidoreductase activity, acting on the CH-CH group of donors"/>
    <property type="evidence" value="ECO:0007669"/>
    <property type="project" value="InterPro"/>
</dbReference>
<keyword evidence="5 10" id="KW-0560">Oxidoreductase</keyword>
<dbReference type="InterPro" id="IPR046373">
    <property type="entry name" value="Acyl-CoA_Oxase/DH_mid-dom_sf"/>
</dbReference>
<evidence type="ECO:0000259" key="13">
    <source>
        <dbReference type="Pfam" id="PF02771"/>
    </source>
</evidence>
<dbReference type="InterPro" id="IPR052166">
    <property type="entry name" value="Diverse_Acyl-CoA_DH"/>
</dbReference>
<accession>A0A0N9VFG1</accession>
<keyword evidence="16" id="KW-1185">Reference proteome</keyword>
<dbReference type="Proteomes" id="UP000064939">
    <property type="component" value="Chromosome"/>
</dbReference>
<feature type="domain" description="Acyl-CoA dehydrogenase/oxidase N-terminal" evidence="13">
    <location>
        <begin position="40"/>
        <end position="157"/>
    </location>
</feature>
<name>A0A0N9VFG1_9GAMM</name>
<dbReference type="InterPro" id="IPR025878">
    <property type="entry name" value="Acyl-CoA_dh-like_C_dom"/>
</dbReference>
<feature type="domain" description="Acyl-CoA dehydrogenase/oxidase C-terminal" evidence="11">
    <location>
        <begin position="284"/>
        <end position="447"/>
    </location>
</feature>
<dbReference type="Gene3D" id="2.40.110.10">
    <property type="entry name" value="Butyryl-CoA Dehydrogenase, subunit A, domain 2"/>
    <property type="match status" value="1"/>
</dbReference>
<keyword evidence="4 10" id="KW-0274">FAD</keyword>
<evidence type="ECO:0000256" key="3">
    <source>
        <dbReference type="ARBA" id="ARBA00022630"/>
    </source>
</evidence>
<dbReference type="InterPro" id="IPR006091">
    <property type="entry name" value="Acyl-CoA_Oxase/DH_mid-dom"/>
</dbReference>
<comment type="cofactor">
    <cofactor evidence="1 10">
        <name>FAD</name>
        <dbReference type="ChEBI" id="CHEBI:57692"/>
    </cofactor>
</comment>
<dbReference type="SUPFAM" id="SSF56645">
    <property type="entry name" value="Acyl-CoA dehydrogenase NM domain-like"/>
    <property type="match status" value="1"/>
</dbReference>
<feature type="domain" description="Acyl-CoA oxidase/dehydrogenase middle" evidence="12">
    <location>
        <begin position="162"/>
        <end position="267"/>
    </location>
</feature>
<evidence type="ECO:0000256" key="4">
    <source>
        <dbReference type="ARBA" id="ARBA00022827"/>
    </source>
</evidence>
<dbReference type="PANTHER" id="PTHR42803">
    <property type="entry name" value="ACYL-COA DEHYDROGENASE"/>
    <property type="match status" value="1"/>
</dbReference>
<proteinExistence type="inferred from homology"/>
<reference evidence="15 16" key="1">
    <citation type="journal article" date="2015" name="Int. J. Syst. Evol. Microbiol.">
        <title>Acinetobacter equi sp. nov. isolated from horse faeces.</title>
        <authorList>
            <person name="Poppel M.T."/>
            <person name="Skiebe E."/>
            <person name="Laue M."/>
            <person name="Bergmann H."/>
            <person name="Ebersberger I."/>
            <person name="Garn T."/>
            <person name="Fruth A."/>
            <person name="Baumgardt S."/>
            <person name="Busse H.J."/>
            <person name="Wilharm G."/>
        </authorList>
    </citation>
    <scope>NUCLEOTIDE SEQUENCE [LARGE SCALE GENOMIC DNA]</scope>
    <source>
        <strain evidence="15 16">114</strain>
    </source>
</reference>
<evidence type="ECO:0000256" key="8">
    <source>
        <dbReference type="ARBA" id="ARBA00066694"/>
    </source>
</evidence>
<evidence type="ECO:0000259" key="11">
    <source>
        <dbReference type="Pfam" id="PF00441"/>
    </source>
</evidence>
<dbReference type="InterPro" id="IPR009100">
    <property type="entry name" value="AcylCoA_DH/oxidase_NM_dom_sf"/>
</dbReference>
<gene>
    <name evidence="15" type="ORF">AOY20_12335</name>
</gene>
<evidence type="ECO:0000313" key="16">
    <source>
        <dbReference type="Proteomes" id="UP000064939"/>
    </source>
</evidence>
<evidence type="ECO:0000256" key="6">
    <source>
        <dbReference type="ARBA" id="ARBA00051388"/>
    </source>
</evidence>
<evidence type="ECO:0000313" key="15">
    <source>
        <dbReference type="EMBL" id="ALH96261.1"/>
    </source>
</evidence>
<feature type="domain" description="Acetyl-CoA dehydrogenase-like C-terminal" evidence="14">
    <location>
        <begin position="466"/>
        <end position="588"/>
    </location>
</feature>
<evidence type="ECO:0000256" key="7">
    <source>
        <dbReference type="ARBA" id="ARBA00058683"/>
    </source>
</evidence>
<keyword evidence="3 10" id="KW-0285">Flavoprotein</keyword>
<dbReference type="SUPFAM" id="SSF47203">
    <property type="entry name" value="Acyl-CoA dehydrogenase C-terminal domain-like"/>
    <property type="match status" value="1"/>
</dbReference>
<dbReference type="STRING" id="1324350.AOY20_12335"/>
<comment type="function">
    <text evidence="7">Involved in the assimilation of dimethylsulphoniopropionate (DMSP), an important compound in the fixation of carbon in marine phytoplankton, by mediating the conversion of 3-(methylthio)propanoyl-CoA (MMPA-CoA) to 3-(methylthio)acryloyl-CoA (MTA-CoA).</text>
</comment>
<protein>
    <recommendedName>
        <fullName evidence="9">3-methylmercaptopropionyl-CoA dehydrogenase</fullName>
        <ecNumber evidence="8">1.3.99.41</ecNumber>
    </recommendedName>
</protein>
<dbReference type="Pfam" id="PF02770">
    <property type="entry name" value="Acyl-CoA_dh_M"/>
    <property type="match status" value="1"/>
</dbReference>
<evidence type="ECO:0000256" key="5">
    <source>
        <dbReference type="ARBA" id="ARBA00023002"/>
    </source>
</evidence>
<dbReference type="GO" id="GO:0050660">
    <property type="term" value="F:flavin adenine dinucleotide binding"/>
    <property type="evidence" value="ECO:0007669"/>
    <property type="project" value="InterPro"/>
</dbReference>
<sequence>MNSYKAPLNDLSFIFNHLLDQEQLAQLSGLEDLSVDLYESILDEAGKFATNILDPINASGDREGLKINQGEVTTPKGFKEAYQQFVQAGWNNISLDPEFGGQGLPYILSTAVNEIMMGANKSFVMCSGLTIGAIEAISHAASDELKQKYLPKLVSGEWGGTMNLTEPGAGSDVGALKTKAIEQADGSYRIHGQKIFITFGEHDFTDNIIHLVLARLPDAPEGVRGISLFLVPKFLVNEDGSLGERNDVRCVSIEHKLGIHASPTCVMAYGDDEGAIGYLVGEKNKGLAAMFVMMNMARLTVGMEGVALTERSYQAALDYARERVQGVDVETAKPVAIIEHADVRRMLLTMKAQVEAMRSLSLFIAQAQDMSFRHADMNVRKHQQGLVDLLIPVFKAWATETALKTTTLGIQVHGGLGFIEETGVAQYLRDAVISVIYEGTTGIQAADLVGRKIVKDQGKNLAVLIGLMKETLAETQASAQLTDIAKEFAAAIQVLEDNSQLIAAQFMQSTKQALSISVPYLMLVGIVVGAWQHAKSASKAEELLASPSENTAFLTAKIETARFYHRVILSEIYGLAHTVRSAGDVITEFKDSYFGE</sequence>
<dbReference type="InterPro" id="IPR037069">
    <property type="entry name" value="AcylCoA_DH/ox_N_sf"/>
</dbReference>
<dbReference type="InterPro" id="IPR013786">
    <property type="entry name" value="AcylCoA_DH/ox_N"/>
</dbReference>
<organism evidence="15 16">
    <name type="scientific">Acinetobacter equi</name>
    <dbReference type="NCBI Taxonomy" id="1324350"/>
    <lineage>
        <taxon>Bacteria</taxon>
        <taxon>Pseudomonadati</taxon>
        <taxon>Pseudomonadota</taxon>
        <taxon>Gammaproteobacteria</taxon>
        <taxon>Moraxellales</taxon>
        <taxon>Moraxellaceae</taxon>
        <taxon>Acinetobacter</taxon>
    </lineage>
</organism>
<dbReference type="RefSeq" id="WP_054582144.1">
    <property type="nucleotide sequence ID" value="NZ_CP012808.1"/>
</dbReference>
<dbReference type="InterPro" id="IPR036250">
    <property type="entry name" value="AcylCo_DH-like_C"/>
</dbReference>
<dbReference type="EMBL" id="CP012808">
    <property type="protein sequence ID" value="ALH96261.1"/>
    <property type="molecule type" value="Genomic_DNA"/>
</dbReference>
<evidence type="ECO:0000256" key="2">
    <source>
        <dbReference type="ARBA" id="ARBA00009347"/>
    </source>
</evidence>
<dbReference type="Gene3D" id="1.20.140.10">
    <property type="entry name" value="Butyryl-CoA Dehydrogenase, subunit A, domain 3"/>
    <property type="match status" value="1"/>
</dbReference>
<dbReference type="Gene3D" id="1.10.540.10">
    <property type="entry name" value="Acyl-CoA dehydrogenase/oxidase, N-terminal domain"/>
    <property type="match status" value="1"/>
</dbReference>
<dbReference type="InterPro" id="IPR009075">
    <property type="entry name" value="AcylCo_DH/oxidase_C"/>
</dbReference>
<dbReference type="AlphaFoldDB" id="A0A0N9VFG1"/>
<dbReference type="FunFam" id="2.40.110.10:FF:000031">
    <property type="entry name" value="Acyl-CoA dehydrogenase, putative"/>
    <property type="match status" value="1"/>
</dbReference>
<evidence type="ECO:0000256" key="1">
    <source>
        <dbReference type="ARBA" id="ARBA00001974"/>
    </source>
</evidence>
<dbReference type="EC" id="1.3.99.41" evidence="8"/>
<dbReference type="Pfam" id="PF12806">
    <property type="entry name" value="Acyl-CoA_dh_C"/>
    <property type="match status" value="1"/>
</dbReference>
<comment type="catalytic activity">
    <reaction evidence="6">
        <text>3-(methylsulfanyl)propanoyl-CoA + oxidized [electron-transfer flavoprotein] + H(+) = 3-(methylsulfanyl)acryloyl-CoA + reduced [electron-transfer flavoprotein]</text>
        <dbReference type="Rhea" id="RHEA:52612"/>
        <dbReference type="Rhea" id="RHEA-COMP:10685"/>
        <dbReference type="Rhea" id="RHEA-COMP:10686"/>
        <dbReference type="ChEBI" id="CHEBI:15378"/>
        <dbReference type="ChEBI" id="CHEBI:57692"/>
        <dbReference type="ChEBI" id="CHEBI:58307"/>
        <dbReference type="ChEBI" id="CHEBI:82815"/>
        <dbReference type="ChEBI" id="CHEBI:84994"/>
        <dbReference type="EC" id="1.3.99.41"/>
    </reaction>
    <physiologicalReaction direction="left-to-right" evidence="6">
        <dbReference type="Rhea" id="RHEA:52613"/>
    </physiologicalReaction>
</comment>
<dbReference type="Pfam" id="PF02771">
    <property type="entry name" value="Acyl-CoA_dh_N"/>
    <property type="match status" value="1"/>
</dbReference>
<dbReference type="Pfam" id="PF00441">
    <property type="entry name" value="Acyl-CoA_dh_1"/>
    <property type="match status" value="1"/>
</dbReference>
<dbReference type="OrthoDB" id="9764895at2"/>
<evidence type="ECO:0000259" key="14">
    <source>
        <dbReference type="Pfam" id="PF12806"/>
    </source>
</evidence>
<evidence type="ECO:0000256" key="9">
    <source>
        <dbReference type="ARBA" id="ARBA00069043"/>
    </source>
</evidence>
<dbReference type="PANTHER" id="PTHR42803:SF1">
    <property type="entry name" value="BROAD-SPECIFICITY LINEAR ACYL-COA DEHYDROGENASE FADE5"/>
    <property type="match status" value="1"/>
</dbReference>
<evidence type="ECO:0000259" key="12">
    <source>
        <dbReference type="Pfam" id="PF02770"/>
    </source>
</evidence>